<name>A0A6J7P3H1_9ZZZZ</name>
<sequence>MVESRSVSEVRESRVQHFVDLAHETPGMVEGLRSGSIDAMVDFFELAPGAHVTAVAVEDVAPRDLAS</sequence>
<gene>
    <name evidence="1" type="ORF">UFOPK3957_01486</name>
</gene>
<reference evidence="1" key="1">
    <citation type="submission" date="2020-05" db="EMBL/GenBank/DDBJ databases">
        <authorList>
            <person name="Chiriac C."/>
            <person name="Salcher M."/>
            <person name="Ghai R."/>
            <person name="Kavagutti S V."/>
        </authorList>
    </citation>
    <scope>NUCLEOTIDE SEQUENCE</scope>
</reference>
<dbReference type="EMBL" id="CAFBOM010000277">
    <property type="protein sequence ID" value="CAB4999488.1"/>
    <property type="molecule type" value="Genomic_DNA"/>
</dbReference>
<organism evidence="1">
    <name type="scientific">freshwater metagenome</name>
    <dbReference type="NCBI Taxonomy" id="449393"/>
    <lineage>
        <taxon>unclassified sequences</taxon>
        <taxon>metagenomes</taxon>
        <taxon>ecological metagenomes</taxon>
    </lineage>
</organism>
<accession>A0A6J7P3H1</accession>
<protein>
    <submittedName>
        <fullName evidence="1">Unannotated protein</fullName>
    </submittedName>
</protein>
<dbReference type="AlphaFoldDB" id="A0A6J7P3H1"/>
<proteinExistence type="predicted"/>
<evidence type="ECO:0000313" key="1">
    <source>
        <dbReference type="EMBL" id="CAB4999488.1"/>
    </source>
</evidence>